<dbReference type="RefSeq" id="WP_121160732.1">
    <property type="nucleotide sequence ID" value="NZ_RBKT01000001.1"/>
</dbReference>
<sequence>MSIALLVITDGRDDYLAQCISSLDALEGPISERWMYDDTGNAAYRARLAAVWPEFRHINGGPRQGFGGAIRAAWSHLAAHSTADWLFHIEQDFTFHRPVDLAAMAEVLTERPHLVQMALRRQSWNTAERAAGGVVEQHPEAYTACHDDHGHQWLEHRQFFTTNPCLYRTELLQVGWPDREQSEGHFTNRLLSSGLGTVPGDQVRFGYWGARSDSPWVEHVGHQRIGVGY</sequence>
<dbReference type="SUPFAM" id="SSF53448">
    <property type="entry name" value="Nucleotide-diphospho-sugar transferases"/>
    <property type="match status" value="1"/>
</dbReference>
<keyword evidence="1" id="KW-0808">Transferase</keyword>
<proteinExistence type="predicted"/>
<reference evidence="1 2" key="1">
    <citation type="submission" date="2018-10" db="EMBL/GenBank/DDBJ databases">
        <title>Sequencing the genomes of 1000 actinobacteria strains.</title>
        <authorList>
            <person name="Klenk H.-P."/>
        </authorList>
    </citation>
    <scope>NUCLEOTIDE SEQUENCE [LARGE SCALE GENOMIC DNA]</scope>
    <source>
        <strain evidence="1 2">DSM 45175</strain>
    </source>
</reference>
<gene>
    <name evidence="1" type="ORF">BDK92_7264</name>
</gene>
<dbReference type="CDD" id="cd00761">
    <property type="entry name" value="Glyco_tranf_GTA_type"/>
    <property type="match status" value="1"/>
</dbReference>
<dbReference type="GO" id="GO:0016740">
    <property type="term" value="F:transferase activity"/>
    <property type="evidence" value="ECO:0007669"/>
    <property type="project" value="UniProtKB-KW"/>
</dbReference>
<organism evidence="1 2">
    <name type="scientific">Micromonospora pisi</name>
    <dbReference type="NCBI Taxonomy" id="589240"/>
    <lineage>
        <taxon>Bacteria</taxon>
        <taxon>Bacillati</taxon>
        <taxon>Actinomycetota</taxon>
        <taxon>Actinomycetes</taxon>
        <taxon>Micromonosporales</taxon>
        <taxon>Micromonosporaceae</taxon>
        <taxon>Micromonospora</taxon>
    </lineage>
</organism>
<dbReference type="Proteomes" id="UP000277671">
    <property type="component" value="Unassembled WGS sequence"/>
</dbReference>
<dbReference type="AlphaFoldDB" id="A0A495JWZ8"/>
<dbReference type="OrthoDB" id="3525344at2"/>
<comment type="caution">
    <text evidence="1">The sequence shown here is derived from an EMBL/GenBank/DDBJ whole genome shotgun (WGS) entry which is preliminary data.</text>
</comment>
<protein>
    <submittedName>
        <fullName evidence="1">Glycosyl transferase family 2</fullName>
    </submittedName>
</protein>
<name>A0A495JWZ8_9ACTN</name>
<accession>A0A495JWZ8</accession>
<evidence type="ECO:0000313" key="2">
    <source>
        <dbReference type="Proteomes" id="UP000277671"/>
    </source>
</evidence>
<keyword evidence="2" id="KW-1185">Reference proteome</keyword>
<dbReference type="InterPro" id="IPR029044">
    <property type="entry name" value="Nucleotide-diphossugar_trans"/>
</dbReference>
<dbReference type="EMBL" id="RBKT01000001">
    <property type="protein sequence ID" value="RKR92784.1"/>
    <property type="molecule type" value="Genomic_DNA"/>
</dbReference>
<dbReference type="Gene3D" id="3.90.550.10">
    <property type="entry name" value="Spore Coat Polysaccharide Biosynthesis Protein SpsA, Chain A"/>
    <property type="match status" value="1"/>
</dbReference>
<evidence type="ECO:0000313" key="1">
    <source>
        <dbReference type="EMBL" id="RKR92784.1"/>
    </source>
</evidence>